<feature type="compositionally biased region" description="Low complexity" evidence="1">
    <location>
        <begin position="240"/>
        <end position="249"/>
    </location>
</feature>
<sequence length="255" mass="25938">MPLLWGNTRCKEAAGWDGRIASKLMVAGGVGAVVGSVLSVVQQQPLVRFTAASTASFLMLTGCFSVVQEGSRLVRCRDSPLNSVLGGAATGALLFASHGQPGARGAVICAAIGGVAHLAAARVEAAGGLQQLLIAVDLLDPPPPPPPGSPEAAAAEAAAQAAAAAAAAQAAAPGAAGAAAAAQQGEARPWWHQYLPLRRMSDQEFEDYKAKQDDVQRKRIEAALAGGLPVMVDRARQDEQQQPQPAAADGSKGKQ</sequence>
<proteinExistence type="predicted"/>
<gene>
    <name evidence="2" type="ORF">C2E21_4785</name>
</gene>
<dbReference type="AlphaFoldDB" id="A0A2P6TRL5"/>
<organism evidence="2 3">
    <name type="scientific">Chlorella sorokiniana</name>
    <name type="common">Freshwater green alga</name>
    <dbReference type="NCBI Taxonomy" id="3076"/>
    <lineage>
        <taxon>Eukaryota</taxon>
        <taxon>Viridiplantae</taxon>
        <taxon>Chlorophyta</taxon>
        <taxon>core chlorophytes</taxon>
        <taxon>Trebouxiophyceae</taxon>
        <taxon>Chlorellales</taxon>
        <taxon>Chlorellaceae</taxon>
        <taxon>Chlorella clade</taxon>
        <taxon>Chlorella</taxon>
    </lineage>
</organism>
<dbReference type="Proteomes" id="UP000239899">
    <property type="component" value="Unassembled WGS sequence"/>
</dbReference>
<dbReference type="OrthoDB" id="513488at2759"/>
<evidence type="ECO:0000313" key="3">
    <source>
        <dbReference type="Proteomes" id="UP000239899"/>
    </source>
</evidence>
<dbReference type="EMBL" id="LHPG02000008">
    <property type="protein sequence ID" value="PRW56707.1"/>
    <property type="molecule type" value="Genomic_DNA"/>
</dbReference>
<accession>A0A2P6TRL5</accession>
<reference evidence="2 3" key="1">
    <citation type="journal article" date="2018" name="Plant J.">
        <title>Genome sequences of Chlorella sorokiniana UTEX 1602 and Micractinium conductrix SAG 241.80: implications to maltose excretion by a green alga.</title>
        <authorList>
            <person name="Arriola M.B."/>
            <person name="Velmurugan N."/>
            <person name="Zhang Y."/>
            <person name="Plunkett M.H."/>
            <person name="Hondzo H."/>
            <person name="Barney B.M."/>
        </authorList>
    </citation>
    <scope>NUCLEOTIDE SEQUENCE [LARGE SCALE GENOMIC DNA]</scope>
    <source>
        <strain evidence="3">UTEX 1602</strain>
    </source>
</reference>
<evidence type="ECO:0000313" key="2">
    <source>
        <dbReference type="EMBL" id="PRW56707.1"/>
    </source>
</evidence>
<evidence type="ECO:0000256" key="1">
    <source>
        <dbReference type="SAM" id="MobiDB-lite"/>
    </source>
</evidence>
<feature type="region of interest" description="Disordered" evidence="1">
    <location>
        <begin position="230"/>
        <end position="255"/>
    </location>
</feature>
<comment type="caution">
    <text evidence="2">The sequence shown here is derived from an EMBL/GenBank/DDBJ whole genome shotgun (WGS) entry which is preliminary data.</text>
</comment>
<protein>
    <submittedName>
        <fullName evidence="2">Mitochondrial import inner membrane translocase subunit tim17</fullName>
    </submittedName>
</protein>
<name>A0A2P6TRL5_CHLSO</name>
<keyword evidence="3" id="KW-1185">Reference proteome</keyword>